<name>A0A8H3YVV3_VENIN</name>
<feature type="compositionally biased region" description="Acidic residues" evidence="7">
    <location>
        <begin position="479"/>
        <end position="490"/>
    </location>
</feature>
<comment type="similarity">
    <text evidence="2">Belongs to the TEC1 family.</text>
</comment>
<dbReference type="SMART" id="SM00426">
    <property type="entry name" value="TEA"/>
    <property type="match status" value="1"/>
</dbReference>
<dbReference type="GO" id="GO:0000981">
    <property type="term" value="F:DNA-binding transcription factor activity, RNA polymerase II-specific"/>
    <property type="evidence" value="ECO:0007669"/>
    <property type="project" value="TreeGrafter"/>
</dbReference>
<sequence>MPFYNSLPTNPAEYDQHTINDRPSGMPLDHEKMPLILPSNALPSNAPALPQLEEYGVHSRSYQGRCSSRQEEVLDYDYQRCAQPFSPAESAFISDFRRGKYPNVKHKSAEDIIKEANRLWRRLLRCKPYSKYRERKPKDNPTSQDMKWPENLEVAFCQALIIYPPVGRRMVASGDSNKARGRNELIADFIQRYTGEPRTRKQVSSHIQVLKPMVKEDQVVTNHLAVPEHKNLGHRGRHSRRISIASTPSTRYSSQDSVQVPHRSASMLTNSYRSMSYTPARSVSPMRLSTPAPAFMHEPMHFEMFIRDSSRGESSLPLHTFTSFSHAQARLEDLHVADTMDLYHQLPQLSTILSSENLASSQIIVAESRLRLMSDHLPKGAELGIQFEVNSLCNLGVYEDFTCETRFFEDGEPTCEAIHGRIDYNAHFQRLGNIQFGSDFWARKVVETAQQLRRVDELRNKADDLRSCGLDGGMSELADPLDDEARETEDEVRNSIRGMTGLQEISARIKATGEKVRLFIICWNFEQQLSEGEASTTWRNVTLGSSSQNNNNNNNHNTMNSAQQLQLPFFQQAVLRNNSFGPGSSVEDVSCILPPHMQQQPNRRHSYNPHQMQQSHFGSMEPSDLPLDYTTPSMDFNTGLQMSFDAPLNVSFNSTFHDTPTLGPFDPTFDHQNATAGAQTPYQTTPWQTPNAFHSGTPYSTNTYFSPQPQHHHASLTMLDDDSHSYTFNTPASRHHSESPFPAGDTRRGSVVSSGAYDSHTSSAYSASPFVPSLGSFAEEIGQRRAGSLGLLGSERRHSLAPQGQEALGFLGAQGSAGFAEARRGSMQF</sequence>
<evidence type="ECO:0000313" key="9">
    <source>
        <dbReference type="EMBL" id="KAE9975579.1"/>
    </source>
</evidence>
<dbReference type="AlphaFoldDB" id="A0A8H3YVV3"/>
<evidence type="ECO:0000256" key="2">
    <source>
        <dbReference type="ARBA" id="ARBA00008421"/>
    </source>
</evidence>
<evidence type="ECO:0000256" key="1">
    <source>
        <dbReference type="ARBA" id="ARBA00004123"/>
    </source>
</evidence>
<dbReference type="InterPro" id="IPR000818">
    <property type="entry name" value="TEA/ATTS_dom"/>
</dbReference>
<dbReference type="Pfam" id="PF01285">
    <property type="entry name" value="TEA"/>
    <property type="match status" value="1"/>
</dbReference>
<dbReference type="EMBL" id="WNWQ01000174">
    <property type="protein sequence ID" value="KAE9975579.1"/>
    <property type="molecule type" value="Genomic_DNA"/>
</dbReference>
<evidence type="ECO:0000256" key="6">
    <source>
        <dbReference type="PROSITE-ProRule" id="PRU00505"/>
    </source>
</evidence>
<accession>A0A8H3YVV3</accession>
<dbReference type="OrthoDB" id="10006572at2759"/>
<dbReference type="Proteomes" id="UP000433883">
    <property type="component" value="Unassembled WGS sequence"/>
</dbReference>
<dbReference type="GO" id="GO:0005667">
    <property type="term" value="C:transcription regulator complex"/>
    <property type="evidence" value="ECO:0007669"/>
    <property type="project" value="TreeGrafter"/>
</dbReference>
<keyword evidence="3" id="KW-0805">Transcription regulation</keyword>
<comment type="subcellular location">
    <subcellularLocation>
        <location evidence="1">Nucleus</location>
    </subcellularLocation>
</comment>
<dbReference type="GO" id="GO:0000978">
    <property type="term" value="F:RNA polymerase II cis-regulatory region sequence-specific DNA binding"/>
    <property type="evidence" value="ECO:0007669"/>
    <property type="project" value="TreeGrafter"/>
</dbReference>
<feature type="region of interest" description="Disordered" evidence="7">
    <location>
        <begin position="1"/>
        <end position="26"/>
    </location>
</feature>
<reference evidence="9 10" key="1">
    <citation type="submission" date="2019-11" db="EMBL/GenBank/DDBJ databases">
        <title>Venturia inaequalis Genome Resource.</title>
        <authorList>
            <person name="Lichtner F.J."/>
        </authorList>
    </citation>
    <scope>NUCLEOTIDE SEQUENCE [LARGE SCALE GENOMIC DNA]</scope>
    <source>
        <strain evidence="9">Bline_iso_100314</strain>
    </source>
</reference>
<feature type="domain" description="TEA" evidence="8">
    <location>
        <begin position="141"/>
        <end position="217"/>
    </location>
</feature>
<gene>
    <name evidence="9" type="ORF">BLS_002529</name>
</gene>
<feature type="compositionally biased region" description="Polar residues" evidence="7">
    <location>
        <begin position="608"/>
        <end position="617"/>
    </location>
</feature>
<dbReference type="PANTHER" id="PTHR11834">
    <property type="entry name" value="TRANSCRIPTIONAL ENHANCER FACTOR TEF RELATED"/>
    <property type="match status" value="1"/>
</dbReference>
<dbReference type="PRINTS" id="PR00065">
    <property type="entry name" value="TEADOMAIN"/>
</dbReference>
<keyword evidence="4" id="KW-0804">Transcription</keyword>
<evidence type="ECO:0000259" key="8">
    <source>
        <dbReference type="PROSITE" id="PS51088"/>
    </source>
</evidence>
<protein>
    <recommendedName>
        <fullName evidence="8">TEA domain-containing protein</fullName>
    </recommendedName>
</protein>
<dbReference type="PANTHER" id="PTHR11834:SF0">
    <property type="entry name" value="PROTEIN SCALLOPED"/>
    <property type="match status" value="1"/>
</dbReference>
<evidence type="ECO:0000256" key="3">
    <source>
        <dbReference type="ARBA" id="ARBA00023015"/>
    </source>
</evidence>
<feature type="region of interest" description="Disordered" evidence="7">
    <location>
        <begin position="598"/>
        <end position="618"/>
    </location>
</feature>
<keyword evidence="5" id="KW-0539">Nucleus</keyword>
<evidence type="ECO:0000256" key="5">
    <source>
        <dbReference type="ARBA" id="ARBA00023242"/>
    </source>
</evidence>
<comment type="caution">
    <text evidence="9">The sequence shown here is derived from an EMBL/GenBank/DDBJ whole genome shotgun (WGS) entry which is preliminary data.</text>
</comment>
<dbReference type="InterPro" id="IPR038096">
    <property type="entry name" value="TEA/ATTS_sf"/>
</dbReference>
<feature type="region of interest" description="Disordered" evidence="7">
    <location>
        <begin position="725"/>
        <end position="763"/>
    </location>
</feature>
<evidence type="ECO:0000256" key="4">
    <source>
        <dbReference type="ARBA" id="ARBA00023163"/>
    </source>
</evidence>
<dbReference type="PROSITE" id="PS51088">
    <property type="entry name" value="TEA_2"/>
    <property type="match status" value="1"/>
</dbReference>
<feature type="DNA-binding region" description="TEA" evidence="6">
    <location>
        <begin position="141"/>
        <end position="217"/>
    </location>
</feature>
<organism evidence="9 10">
    <name type="scientific">Venturia inaequalis</name>
    <name type="common">Apple scab fungus</name>
    <dbReference type="NCBI Taxonomy" id="5025"/>
    <lineage>
        <taxon>Eukaryota</taxon>
        <taxon>Fungi</taxon>
        <taxon>Dikarya</taxon>
        <taxon>Ascomycota</taxon>
        <taxon>Pezizomycotina</taxon>
        <taxon>Dothideomycetes</taxon>
        <taxon>Pleosporomycetidae</taxon>
        <taxon>Venturiales</taxon>
        <taxon>Venturiaceae</taxon>
        <taxon>Venturia</taxon>
    </lineage>
</organism>
<feature type="region of interest" description="Disordered" evidence="7">
    <location>
        <begin position="473"/>
        <end position="493"/>
    </location>
</feature>
<proteinExistence type="inferred from homology"/>
<evidence type="ECO:0000256" key="7">
    <source>
        <dbReference type="SAM" id="MobiDB-lite"/>
    </source>
</evidence>
<evidence type="ECO:0000313" key="10">
    <source>
        <dbReference type="Proteomes" id="UP000433883"/>
    </source>
</evidence>
<dbReference type="InterPro" id="IPR050937">
    <property type="entry name" value="TEC1_TEAD_TF"/>
</dbReference>
<dbReference type="GO" id="GO:0005634">
    <property type="term" value="C:nucleus"/>
    <property type="evidence" value="ECO:0007669"/>
    <property type="project" value="UniProtKB-SubCell"/>
</dbReference>
<dbReference type="Gene3D" id="6.10.20.40">
    <property type="entry name" value="TEA/ATTS domain"/>
    <property type="match status" value="1"/>
</dbReference>